<evidence type="ECO:0000313" key="4">
    <source>
        <dbReference type="EMBL" id="PXV91839.1"/>
    </source>
</evidence>
<evidence type="ECO:0000313" key="5">
    <source>
        <dbReference type="Proteomes" id="UP000247523"/>
    </source>
</evidence>
<name>A0A318ENZ1_9FIRM</name>
<sequence>MYKIIFIAHGGRNIGMGHIIRSMSLAHEFRLHNYEVTFISRYETGQKVLLENGFHLIPINGKEINVDEFYYGSKYELEQDLRVIPEILLSEMPDIVAVDSYNVTTEFFFEIASFTKCLIYIDDIASFSYPVDIIINGNISAALLKYEKLSENQQLLLGLKYNLIRQEFSNIPRRKVSKKCKSIMISTGASDPHNMTYKILNMLLNSDRFSSYSINIVIGKGFKDHAVKQIKELALLNPFVSLYENPPKMSKIMLQSDLAITAGGSTIYELFACGVITFAFIYADNQKNLVETAEQKGYLFNMGYYNRLDEKVMIENITMVSENYSLKKNIVEKIQSVIDCKGTHRIVKVVDAFMLKIN</sequence>
<dbReference type="Gene3D" id="3.40.50.11190">
    <property type="match status" value="1"/>
</dbReference>
<protein>
    <submittedName>
        <fullName evidence="4">UDP-2,4-diacetamido-2,4, 6-trideoxy-beta-L-altropyranose hydrolase</fullName>
    </submittedName>
</protein>
<accession>A0A318ENZ1</accession>
<keyword evidence="4" id="KW-0378">Hydrolase</keyword>
<dbReference type="GO" id="GO:0016787">
    <property type="term" value="F:hydrolase activity"/>
    <property type="evidence" value="ECO:0007669"/>
    <property type="project" value="UniProtKB-KW"/>
</dbReference>
<dbReference type="NCBIfam" id="TIGR03590">
    <property type="entry name" value="PseG"/>
    <property type="match status" value="1"/>
</dbReference>
<dbReference type="RefSeq" id="WP_170122958.1">
    <property type="nucleotide sequence ID" value="NZ_QICS01000003.1"/>
</dbReference>
<evidence type="ECO:0000256" key="3">
    <source>
        <dbReference type="SAM" id="Phobius"/>
    </source>
</evidence>
<dbReference type="Proteomes" id="UP000247523">
    <property type="component" value="Unassembled WGS sequence"/>
</dbReference>
<feature type="binding site" evidence="2">
    <location>
        <position position="165"/>
    </location>
    <ligand>
        <name>substrate</name>
    </ligand>
</feature>
<dbReference type="SUPFAM" id="SSF53756">
    <property type="entry name" value="UDP-Glycosyltransferase/glycogen phosphorylase"/>
    <property type="match status" value="1"/>
</dbReference>
<dbReference type="EMBL" id="QICS01000003">
    <property type="protein sequence ID" value="PXV91839.1"/>
    <property type="molecule type" value="Genomic_DNA"/>
</dbReference>
<keyword evidence="3" id="KW-1133">Transmembrane helix</keyword>
<proteinExistence type="predicted"/>
<evidence type="ECO:0000256" key="1">
    <source>
        <dbReference type="PIRSR" id="PIRSR620023-1"/>
    </source>
</evidence>
<organism evidence="4 5">
    <name type="scientific">Lachnotalea glycerini</name>
    <dbReference type="NCBI Taxonomy" id="1763509"/>
    <lineage>
        <taxon>Bacteria</taxon>
        <taxon>Bacillati</taxon>
        <taxon>Bacillota</taxon>
        <taxon>Clostridia</taxon>
        <taxon>Lachnospirales</taxon>
        <taxon>Lachnospiraceae</taxon>
        <taxon>Lachnotalea</taxon>
    </lineage>
</organism>
<gene>
    <name evidence="4" type="ORF">C8E03_103410</name>
</gene>
<keyword evidence="3" id="KW-0812">Transmembrane</keyword>
<reference evidence="4 5" key="1">
    <citation type="submission" date="2018-05" db="EMBL/GenBank/DDBJ databases">
        <title>Genomic Encyclopedia of Type Strains, Phase IV (KMG-IV): sequencing the most valuable type-strain genomes for metagenomic binning, comparative biology and taxonomic classification.</title>
        <authorList>
            <person name="Goeker M."/>
        </authorList>
    </citation>
    <scope>NUCLEOTIDE SEQUENCE [LARGE SCALE GENOMIC DNA]</scope>
    <source>
        <strain evidence="4 5">DSM 28816</strain>
    </source>
</reference>
<feature type="active site" description="Proton acceptor" evidence="1">
    <location>
        <position position="18"/>
    </location>
</feature>
<dbReference type="InterPro" id="IPR020023">
    <property type="entry name" value="PseG"/>
</dbReference>
<keyword evidence="3" id="KW-0472">Membrane</keyword>
<feature type="transmembrane region" description="Helical" evidence="3">
    <location>
        <begin position="258"/>
        <end position="283"/>
    </location>
</feature>
<dbReference type="Gene3D" id="3.40.50.2000">
    <property type="entry name" value="Glycogen Phosphorylase B"/>
    <property type="match status" value="1"/>
</dbReference>
<evidence type="ECO:0000256" key="2">
    <source>
        <dbReference type="PIRSR" id="PIRSR620023-2"/>
    </source>
</evidence>
<comment type="caution">
    <text evidence="4">The sequence shown here is derived from an EMBL/GenBank/DDBJ whole genome shotgun (WGS) entry which is preliminary data.</text>
</comment>
<feature type="binding site" evidence="2">
    <location>
        <position position="269"/>
    </location>
    <ligand>
        <name>substrate</name>
    </ligand>
</feature>
<dbReference type="AlphaFoldDB" id="A0A318ENZ1"/>